<dbReference type="InterPro" id="IPR002942">
    <property type="entry name" value="S4_RNA-bd"/>
</dbReference>
<feature type="compositionally biased region" description="Polar residues" evidence="5">
    <location>
        <begin position="1"/>
        <end position="15"/>
    </location>
</feature>
<dbReference type="InterPro" id="IPR006225">
    <property type="entry name" value="PsdUridine_synth_RluC/D"/>
</dbReference>
<evidence type="ECO:0000313" key="8">
    <source>
        <dbReference type="Proteomes" id="UP001195483"/>
    </source>
</evidence>
<name>A0AAE0RZJ3_9BIVA</name>
<dbReference type="InterPro" id="IPR006224">
    <property type="entry name" value="PsdUridine_synth_RluA-like_CS"/>
</dbReference>
<gene>
    <name evidence="7" type="ORF">CHS0354_023939</name>
</gene>
<dbReference type="SUPFAM" id="SSF55174">
    <property type="entry name" value="Alpha-L RNA-binding motif"/>
    <property type="match status" value="1"/>
</dbReference>
<feature type="region of interest" description="Disordered" evidence="5">
    <location>
        <begin position="1"/>
        <end position="22"/>
    </location>
</feature>
<reference evidence="7" key="2">
    <citation type="journal article" date="2021" name="Genome Biol. Evol.">
        <title>Developing a high-quality reference genome for a parasitic bivalve with doubly uniparental inheritance (Bivalvia: Unionida).</title>
        <authorList>
            <person name="Smith C.H."/>
        </authorList>
    </citation>
    <scope>NUCLEOTIDE SEQUENCE</scope>
    <source>
        <strain evidence="7">CHS0354</strain>
        <tissue evidence="7">Mantle</tissue>
    </source>
</reference>
<dbReference type="Pfam" id="PF01479">
    <property type="entry name" value="S4"/>
    <property type="match status" value="1"/>
</dbReference>
<dbReference type="SUPFAM" id="SSF55120">
    <property type="entry name" value="Pseudouridine synthase"/>
    <property type="match status" value="1"/>
</dbReference>
<feature type="domain" description="RNA-binding S4" evidence="6">
    <location>
        <begin position="30"/>
        <end position="90"/>
    </location>
</feature>
<dbReference type="GO" id="GO:0000455">
    <property type="term" value="P:enzyme-directed rRNA pseudouridine synthesis"/>
    <property type="evidence" value="ECO:0007669"/>
    <property type="project" value="TreeGrafter"/>
</dbReference>
<evidence type="ECO:0000256" key="3">
    <source>
        <dbReference type="PIRSR" id="PIRSR606225-1"/>
    </source>
</evidence>
<dbReference type="Pfam" id="PF00849">
    <property type="entry name" value="PseudoU_synth_2"/>
    <property type="match status" value="1"/>
</dbReference>
<dbReference type="CDD" id="cd00165">
    <property type="entry name" value="S4"/>
    <property type="match status" value="1"/>
</dbReference>
<dbReference type="InterPro" id="IPR020103">
    <property type="entry name" value="PsdUridine_synth_cat_dom_sf"/>
</dbReference>
<dbReference type="PROSITE" id="PS50889">
    <property type="entry name" value="S4"/>
    <property type="match status" value="1"/>
</dbReference>
<dbReference type="InterPro" id="IPR050188">
    <property type="entry name" value="RluA_PseudoU_synthase"/>
</dbReference>
<dbReference type="AlphaFoldDB" id="A0AAE0RZJ3"/>
<sequence length="510" mass="58349">MNNNLQIRTTSTQPKPETREIRVERDKRPERIDSYLTRQIEYATRTKVQTAIEEGRVLVNRKDVKPSYKIKPNDHILITFTHPPAPELLPENIAIDIIHEDDAILVINKPPGMVVHPAYGNWTGTLANAALYHAKRLSQNITAEFSQIPEKCSSLRPGIIHRLDKDTSGVIVITKTDEAAHFISKQFAARTTKKTYFAITWGKFKNQHGKIETNIGRSNKNRKVMSCYDVNSNDGKYALTEYHVHDSNRGFSWVELILHTGRTHQIRVHLQYMGHPIIGDKVYGKASLNIPTIETKRTSNFGKYVENLLELIPRQALHARELRFIHPLTRAEHGNAPKSFGNAPKSFGNAPKSFGNAPKSFGNAPKSFGNAPKSFGNAPKSFGNAPKSFGNAPKSFGNAPKSFGNAPKSFRQMLKSFQQMLKSFQQMLKSFQQMLKSFQQMLKSFQQMLKSFQQMLKSFQQMLKPFQQMLKPFQQMLKSFQQMLKPFQQMLKPFQQMLKSFQQMLKPFRH</sequence>
<reference evidence="7" key="3">
    <citation type="submission" date="2023-05" db="EMBL/GenBank/DDBJ databases">
        <authorList>
            <person name="Smith C.H."/>
        </authorList>
    </citation>
    <scope>NUCLEOTIDE SEQUENCE</scope>
    <source>
        <strain evidence="7">CHS0354</strain>
        <tissue evidence="7">Mantle</tissue>
    </source>
</reference>
<dbReference type="CDD" id="cd02869">
    <property type="entry name" value="PseudoU_synth_RluA_like"/>
    <property type="match status" value="1"/>
</dbReference>
<dbReference type="Gene3D" id="3.10.290.10">
    <property type="entry name" value="RNA-binding S4 domain"/>
    <property type="match status" value="1"/>
</dbReference>
<keyword evidence="8" id="KW-1185">Reference proteome</keyword>
<dbReference type="PANTHER" id="PTHR21600:SF44">
    <property type="entry name" value="RIBOSOMAL LARGE SUBUNIT PSEUDOURIDINE SYNTHASE D"/>
    <property type="match status" value="1"/>
</dbReference>
<evidence type="ECO:0000256" key="5">
    <source>
        <dbReference type="SAM" id="MobiDB-lite"/>
    </source>
</evidence>
<dbReference type="Gene3D" id="1.10.287.950">
    <property type="entry name" value="Methyl-accepting chemotaxis protein"/>
    <property type="match status" value="1"/>
</dbReference>
<evidence type="ECO:0000313" key="7">
    <source>
        <dbReference type="EMBL" id="KAK3582395.1"/>
    </source>
</evidence>
<comment type="caution">
    <text evidence="7">The sequence shown here is derived from an EMBL/GenBank/DDBJ whole genome shotgun (WGS) entry which is preliminary data.</text>
</comment>
<comment type="similarity">
    <text evidence="1">Belongs to the pseudouridine synthase RluA family.</text>
</comment>
<organism evidence="7 8">
    <name type="scientific">Potamilus streckersoni</name>
    <dbReference type="NCBI Taxonomy" id="2493646"/>
    <lineage>
        <taxon>Eukaryota</taxon>
        <taxon>Metazoa</taxon>
        <taxon>Spiralia</taxon>
        <taxon>Lophotrochozoa</taxon>
        <taxon>Mollusca</taxon>
        <taxon>Bivalvia</taxon>
        <taxon>Autobranchia</taxon>
        <taxon>Heteroconchia</taxon>
        <taxon>Palaeoheterodonta</taxon>
        <taxon>Unionida</taxon>
        <taxon>Unionoidea</taxon>
        <taxon>Unionidae</taxon>
        <taxon>Ambleminae</taxon>
        <taxon>Lampsilini</taxon>
        <taxon>Potamilus</taxon>
    </lineage>
</organism>
<reference evidence="7" key="1">
    <citation type="journal article" date="2021" name="Genome Biol. Evol.">
        <title>A High-Quality Reference Genome for a Parasitic Bivalve with Doubly Uniparental Inheritance (Bivalvia: Unionida).</title>
        <authorList>
            <person name="Smith C.H."/>
        </authorList>
    </citation>
    <scope>NUCLEOTIDE SEQUENCE</scope>
    <source>
        <strain evidence="7">CHS0354</strain>
    </source>
</reference>
<dbReference type="Gene3D" id="3.30.2350.10">
    <property type="entry name" value="Pseudouridine synthase"/>
    <property type="match status" value="1"/>
</dbReference>
<dbReference type="EMBL" id="JAEAOA010001427">
    <property type="protein sequence ID" value="KAK3582395.1"/>
    <property type="molecule type" value="Genomic_DNA"/>
</dbReference>
<feature type="active site" evidence="3">
    <location>
        <position position="164"/>
    </location>
</feature>
<keyword evidence="4" id="KW-0694">RNA-binding</keyword>
<dbReference type="InterPro" id="IPR006145">
    <property type="entry name" value="PsdUridine_synth_RsuA/RluA"/>
</dbReference>
<dbReference type="SUPFAM" id="SSF58104">
    <property type="entry name" value="Methyl-accepting chemotaxis protein (MCP) signaling domain"/>
    <property type="match status" value="1"/>
</dbReference>
<dbReference type="PROSITE" id="PS01129">
    <property type="entry name" value="PSI_RLU"/>
    <property type="match status" value="1"/>
</dbReference>
<dbReference type="Proteomes" id="UP001195483">
    <property type="component" value="Unassembled WGS sequence"/>
</dbReference>
<dbReference type="NCBIfam" id="TIGR00005">
    <property type="entry name" value="rluA_subfam"/>
    <property type="match status" value="1"/>
</dbReference>
<evidence type="ECO:0000256" key="2">
    <source>
        <dbReference type="ARBA" id="ARBA00023235"/>
    </source>
</evidence>
<keyword evidence="2" id="KW-0413">Isomerase</keyword>
<evidence type="ECO:0000256" key="4">
    <source>
        <dbReference type="PROSITE-ProRule" id="PRU00182"/>
    </source>
</evidence>
<evidence type="ECO:0000259" key="6">
    <source>
        <dbReference type="SMART" id="SM00363"/>
    </source>
</evidence>
<dbReference type="PANTHER" id="PTHR21600">
    <property type="entry name" value="MITOCHONDRIAL RNA PSEUDOURIDINE SYNTHASE"/>
    <property type="match status" value="1"/>
</dbReference>
<evidence type="ECO:0000256" key="1">
    <source>
        <dbReference type="ARBA" id="ARBA00010876"/>
    </source>
</evidence>
<accession>A0AAE0RZJ3</accession>
<dbReference type="SMART" id="SM00363">
    <property type="entry name" value="S4"/>
    <property type="match status" value="1"/>
</dbReference>
<dbReference type="InterPro" id="IPR036986">
    <property type="entry name" value="S4_RNA-bd_sf"/>
</dbReference>
<dbReference type="GO" id="GO:0009982">
    <property type="term" value="F:pseudouridine synthase activity"/>
    <property type="evidence" value="ECO:0007669"/>
    <property type="project" value="InterPro"/>
</dbReference>
<dbReference type="GO" id="GO:0003723">
    <property type="term" value="F:RNA binding"/>
    <property type="evidence" value="ECO:0007669"/>
    <property type="project" value="UniProtKB-KW"/>
</dbReference>
<proteinExistence type="inferred from homology"/>
<protein>
    <recommendedName>
        <fullName evidence="6">RNA-binding S4 domain-containing protein</fullName>
    </recommendedName>
</protein>